<keyword evidence="1" id="KW-0472">Membrane</keyword>
<evidence type="ECO:0000313" key="3">
    <source>
        <dbReference type="Proteomes" id="UP001596388"/>
    </source>
</evidence>
<proteinExistence type="predicted"/>
<name>A0ABD5WWE8_9EURY</name>
<organism evidence="2 3">
    <name type="scientific">Halobaculum marinum</name>
    <dbReference type="NCBI Taxonomy" id="3031996"/>
    <lineage>
        <taxon>Archaea</taxon>
        <taxon>Methanobacteriati</taxon>
        <taxon>Methanobacteriota</taxon>
        <taxon>Stenosarchaea group</taxon>
        <taxon>Halobacteria</taxon>
        <taxon>Halobacteriales</taxon>
        <taxon>Haloferacaceae</taxon>
        <taxon>Halobaculum</taxon>
    </lineage>
</organism>
<protein>
    <recommendedName>
        <fullName evidence="4">DUF3054 domain-containing protein</fullName>
    </recommendedName>
</protein>
<sequence>MPSSTRLAEYLLPDRDPTWTDVAMAVLAVVWLPVQLLQTTPPLLWIAVGFASVWVALGPLARTDAGARLDGWFTRIGVAGRVVVIAAVGVAIWTAVTVVEASRGLVFGVSVGVFAAIPPFVCLHVLVAGRPQRWRTE</sequence>
<dbReference type="AlphaFoldDB" id="A0ABD5WWE8"/>
<dbReference type="EMBL" id="JBHTAG010000003">
    <property type="protein sequence ID" value="MFC7097621.1"/>
    <property type="molecule type" value="Genomic_DNA"/>
</dbReference>
<dbReference type="Proteomes" id="UP001596388">
    <property type="component" value="Unassembled WGS sequence"/>
</dbReference>
<dbReference type="GeneID" id="79271469"/>
<feature type="transmembrane region" description="Helical" evidence="1">
    <location>
        <begin position="72"/>
        <end position="93"/>
    </location>
</feature>
<keyword evidence="1" id="KW-0812">Transmembrane</keyword>
<accession>A0ABD5WWE8</accession>
<feature type="transmembrane region" description="Helical" evidence="1">
    <location>
        <begin position="43"/>
        <end position="60"/>
    </location>
</feature>
<gene>
    <name evidence="2" type="ORF">ACFQKD_09925</name>
</gene>
<evidence type="ECO:0008006" key="4">
    <source>
        <dbReference type="Google" id="ProtNLM"/>
    </source>
</evidence>
<evidence type="ECO:0000256" key="1">
    <source>
        <dbReference type="SAM" id="Phobius"/>
    </source>
</evidence>
<keyword evidence="1" id="KW-1133">Transmembrane helix</keyword>
<reference evidence="2 3" key="1">
    <citation type="journal article" date="2019" name="Int. J. Syst. Evol. Microbiol.">
        <title>The Global Catalogue of Microorganisms (GCM) 10K type strain sequencing project: providing services to taxonomists for standard genome sequencing and annotation.</title>
        <authorList>
            <consortium name="The Broad Institute Genomics Platform"/>
            <consortium name="The Broad Institute Genome Sequencing Center for Infectious Disease"/>
            <person name="Wu L."/>
            <person name="Ma J."/>
        </authorList>
    </citation>
    <scope>NUCLEOTIDE SEQUENCE [LARGE SCALE GENOMIC DNA]</scope>
    <source>
        <strain evidence="2 3">DT55</strain>
    </source>
</reference>
<comment type="caution">
    <text evidence="2">The sequence shown here is derived from an EMBL/GenBank/DDBJ whole genome shotgun (WGS) entry which is preliminary data.</text>
</comment>
<dbReference type="RefSeq" id="WP_276237885.1">
    <property type="nucleotide sequence ID" value="NZ_CP119989.1"/>
</dbReference>
<keyword evidence="3" id="KW-1185">Reference proteome</keyword>
<feature type="transmembrane region" description="Helical" evidence="1">
    <location>
        <begin position="105"/>
        <end position="127"/>
    </location>
</feature>
<evidence type="ECO:0000313" key="2">
    <source>
        <dbReference type="EMBL" id="MFC7097621.1"/>
    </source>
</evidence>